<feature type="domain" description="Reverse transcriptase Ty1/copia-type" evidence="2">
    <location>
        <begin position="12"/>
        <end position="97"/>
    </location>
</feature>
<sequence length="297" mass="34407">MQEELNEFKHLEVWELIPRRDKVMVITLKWIYKVKLDELGGILKNKARLVAHGYRQEEGIDFEESFPPVARVDAIQLFLAFATHMKMLVYQIDPVDTPMMEKSKLNEDPQGKSVDPTHYREMVVTLMYLTAKRKLQNLSTFKRKLIQTHLPRRSLLKLPKLQDSKSSAKVAKSDKKKQPDKMPKTKGLVVLSESKFPDKKQQMVSGTNDGAGVRREVPDVPQYDSKSDEESWTFSQDEEDIDEETYMNDDSEETKSDNDGDNLTHPNFSTYKADDEEEEEEKIDDEEMSSDQRANTP</sequence>
<protein>
    <submittedName>
        <fullName evidence="3">Retrovirus-related Pol polyprotein from transposon TNT 1-94</fullName>
    </submittedName>
</protein>
<dbReference type="AlphaFoldDB" id="A0A6L2N5M5"/>
<name>A0A6L2N5M5_TANCI</name>
<evidence type="ECO:0000259" key="2">
    <source>
        <dbReference type="Pfam" id="PF07727"/>
    </source>
</evidence>
<feature type="region of interest" description="Disordered" evidence="1">
    <location>
        <begin position="156"/>
        <end position="297"/>
    </location>
</feature>
<gene>
    <name evidence="3" type="ORF">Tci_051812</name>
</gene>
<dbReference type="Pfam" id="PF07727">
    <property type="entry name" value="RVT_2"/>
    <property type="match status" value="1"/>
</dbReference>
<feature type="compositionally biased region" description="Acidic residues" evidence="1">
    <location>
        <begin position="274"/>
        <end position="289"/>
    </location>
</feature>
<feature type="compositionally biased region" description="Acidic residues" evidence="1">
    <location>
        <begin position="236"/>
        <end position="252"/>
    </location>
</feature>
<dbReference type="EMBL" id="BKCJ010007956">
    <property type="protein sequence ID" value="GEU79834.1"/>
    <property type="molecule type" value="Genomic_DNA"/>
</dbReference>
<feature type="compositionally biased region" description="Low complexity" evidence="1">
    <location>
        <begin position="156"/>
        <end position="170"/>
    </location>
</feature>
<evidence type="ECO:0000313" key="3">
    <source>
        <dbReference type="EMBL" id="GEU79834.1"/>
    </source>
</evidence>
<accession>A0A6L2N5M5</accession>
<feature type="compositionally biased region" description="Basic and acidic residues" evidence="1">
    <location>
        <begin position="171"/>
        <end position="183"/>
    </location>
</feature>
<dbReference type="InterPro" id="IPR013103">
    <property type="entry name" value="RVT_2"/>
</dbReference>
<proteinExistence type="predicted"/>
<evidence type="ECO:0000256" key="1">
    <source>
        <dbReference type="SAM" id="MobiDB-lite"/>
    </source>
</evidence>
<comment type="caution">
    <text evidence="3">The sequence shown here is derived from an EMBL/GenBank/DDBJ whole genome shotgun (WGS) entry which is preliminary data.</text>
</comment>
<reference evidence="3" key="1">
    <citation type="journal article" date="2019" name="Sci. Rep.">
        <title>Draft genome of Tanacetum cinerariifolium, the natural source of mosquito coil.</title>
        <authorList>
            <person name="Yamashiro T."/>
            <person name="Shiraishi A."/>
            <person name="Satake H."/>
            <person name="Nakayama K."/>
        </authorList>
    </citation>
    <scope>NUCLEOTIDE SEQUENCE</scope>
</reference>
<organism evidence="3">
    <name type="scientific">Tanacetum cinerariifolium</name>
    <name type="common">Dalmatian daisy</name>
    <name type="synonym">Chrysanthemum cinerariifolium</name>
    <dbReference type="NCBI Taxonomy" id="118510"/>
    <lineage>
        <taxon>Eukaryota</taxon>
        <taxon>Viridiplantae</taxon>
        <taxon>Streptophyta</taxon>
        <taxon>Embryophyta</taxon>
        <taxon>Tracheophyta</taxon>
        <taxon>Spermatophyta</taxon>
        <taxon>Magnoliopsida</taxon>
        <taxon>eudicotyledons</taxon>
        <taxon>Gunneridae</taxon>
        <taxon>Pentapetalae</taxon>
        <taxon>asterids</taxon>
        <taxon>campanulids</taxon>
        <taxon>Asterales</taxon>
        <taxon>Asteraceae</taxon>
        <taxon>Asteroideae</taxon>
        <taxon>Anthemideae</taxon>
        <taxon>Anthemidinae</taxon>
        <taxon>Tanacetum</taxon>
    </lineage>
</organism>